<sequence length="205" mass="22532">MDPFHRLWEPRVPRSSKLVIALLMAYSTITSATIGFDRSMISATYIGGILAGLSFPIVVDRFSRRTTFLMAACTTICFMVLQAASVHISMLTVSRIGLGYGKSCTMIVTLVYLAETFPHKYKGWGLGLVNDFYYVGALIAAGVYTAPPISTLPAILPFVLEQIDQTFEGEKELVWSQLKIDEVDVDVETGSVKKKLPAEVTHSAE</sequence>
<keyword evidence="4" id="KW-0472">Membrane</keyword>
<dbReference type="InterPro" id="IPR011701">
    <property type="entry name" value="MFS"/>
</dbReference>
<keyword evidence="4" id="KW-0812">Transmembrane</keyword>
<dbReference type="Gene3D" id="1.20.1250.20">
    <property type="entry name" value="MFS general substrate transporter like domains"/>
    <property type="match status" value="1"/>
</dbReference>
<feature type="transmembrane region" description="Helical" evidence="4">
    <location>
        <begin position="42"/>
        <end position="59"/>
    </location>
</feature>
<evidence type="ECO:0000259" key="5">
    <source>
        <dbReference type="PROSITE" id="PS50850"/>
    </source>
</evidence>
<dbReference type="PANTHER" id="PTHR48022:SF31">
    <property type="entry name" value="HEXOSE TRANSPORTER"/>
    <property type="match status" value="1"/>
</dbReference>
<dbReference type="PROSITE" id="PS50850">
    <property type="entry name" value="MFS"/>
    <property type="match status" value="1"/>
</dbReference>
<dbReference type="GO" id="GO:0016020">
    <property type="term" value="C:membrane"/>
    <property type="evidence" value="ECO:0007669"/>
    <property type="project" value="UniProtKB-SubCell"/>
</dbReference>
<dbReference type="Proteomes" id="UP000622797">
    <property type="component" value="Unassembled WGS sequence"/>
</dbReference>
<evidence type="ECO:0000313" key="6">
    <source>
        <dbReference type="EMBL" id="KAF4953355.1"/>
    </source>
</evidence>
<comment type="similarity">
    <text evidence="2">Belongs to the major facilitator superfamily. Sugar transporter (TC 2.A.1.1) family.</text>
</comment>
<name>A0A8H4T8J7_9HYPO</name>
<dbReference type="EMBL" id="JABEXW010000845">
    <property type="protein sequence ID" value="KAF4953355.1"/>
    <property type="molecule type" value="Genomic_DNA"/>
</dbReference>
<proteinExistence type="inferred from homology"/>
<dbReference type="InterPro" id="IPR020846">
    <property type="entry name" value="MFS_dom"/>
</dbReference>
<keyword evidence="4" id="KW-1133">Transmembrane helix</keyword>
<feature type="domain" description="Major facilitator superfamily (MFS) profile" evidence="5">
    <location>
        <begin position="1"/>
        <end position="205"/>
    </location>
</feature>
<evidence type="ECO:0000256" key="2">
    <source>
        <dbReference type="ARBA" id="ARBA00010992"/>
    </source>
</evidence>
<dbReference type="InterPro" id="IPR036259">
    <property type="entry name" value="MFS_trans_sf"/>
</dbReference>
<feature type="transmembrane region" description="Helical" evidence="4">
    <location>
        <begin position="68"/>
        <end position="90"/>
    </location>
</feature>
<dbReference type="OrthoDB" id="4540492at2759"/>
<keyword evidence="7" id="KW-1185">Reference proteome</keyword>
<evidence type="ECO:0000256" key="3">
    <source>
        <dbReference type="ARBA" id="ARBA00023180"/>
    </source>
</evidence>
<dbReference type="Pfam" id="PF07690">
    <property type="entry name" value="MFS_1"/>
    <property type="match status" value="1"/>
</dbReference>
<dbReference type="InterPro" id="IPR050360">
    <property type="entry name" value="MFS_Sugar_Transporters"/>
</dbReference>
<dbReference type="PANTHER" id="PTHR48022">
    <property type="entry name" value="PLASTIDIC GLUCOSE TRANSPORTER 4"/>
    <property type="match status" value="1"/>
</dbReference>
<comment type="subcellular location">
    <subcellularLocation>
        <location evidence="1">Membrane</location>
        <topology evidence="1">Multi-pass membrane protein</topology>
    </subcellularLocation>
</comment>
<comment type="caution">
    <text evidence="6">The sequence shown here is derived from an EMBL/GenBank/DDBJ whole genome shotgun (WGS) entry which is preliminary data.</text>
</comment>
<reference evidence="6" key="1">
    <citation type="journal article" date="2020" name="BMC Genomics">
        <title>Correction to: Identification and distribution of gene clusters required for synthesis of sphingolipid metabolism inhibitors in diverse species of the filamentous fungus Fusarium.</title>
        <authorList>
            <person name="Kim H.S."/>
            <person name="Lohmar J.M."/>
            <person name="Busman M."/>
            <person name="Brown D.W."/>
            <person name="Naumann T.A."/>
            <person name="Divon H.H."/>
            <person name="Lysoe E."/>
            <person name="Uhlig S."/>
            <person name="Proctor R.H."/>
        </authorList>
    </citation>
    <scope>NUCLEOTIDE SEQUENCE</scope>
    <source>
        <strain evidence="6">NRRL 20472</strain>
    </source>
</reference>
<dbReference type="GO" id="GO:0005351">
    <property type="term" value="F:carbohydrate:proton symporter activity"/>
    <property type="evidence" value="ECO:0007669"/>
    <property type="project" value="TreeGrafter"/>
</dbReference>
<keyword evidence="3" id="KW-0325">Glycoprotein</keyword>
<dbReference type="AlphaFoldDB" id="A0A8H4T8J7"/>
<protein>
    <recommendedName>
        <fullName evidence="5">Major facilitator superfamily (MFS) profile domain-containing protein</fullName>
    </recommendedName>
</protein>
<accession>A0A8H4T8J7</accession>
<feature type="transmembrane region" description="Helical" evidence="4">
    <location>
        <begin position="96"/>
        <end position="114"/>
    </location>
</feature>
<feature type="transmembrane region" description="Helical" evidence="4">
    <location>
        <begin position="18"/>
        <end position="36"/>
    </location>
</feature>
<evidence type="ECO:0000313" key="7">
    <source>
        <dbReference type="Proteomes" id="UP000622797"/>
    </source>
</evidence>
<dbReference type="SUPFAM" id="SSF103473">
    <property type="entry name" value="MFS general substrate transporter"/>
    <property type="match status" value="1"/>
</dbReference>
<reference evidence="6" key="2">
    <citation type="submission" date="2020-05" db="EMBL/GenBank/DDBJ databases">
        <authorList>
            <person name="Kim H.-S."/>
            <person name="Proctor R.H."/>
            <person name="Brown D.W."/>
        </authorList>
    </citation>
    <scope>NUCLEOTIDE SEQUENCE</scope>
    <source>
        <strain evidence="6">NRRL 20472</strain>
    </source>
</reference>
<evidence type="ECO:0000256" key="4">
    <source>
        <dbReference type="SAM" id="Phobius"/>
    </source>
</evidence>
<organism evidence="6 7">
    <name type="scientific">Fusarium sarcochroum</name>
    <dbReference type="NCBI Taxonomy" id="1208366"/>
    <lineage>
        <taxon>Eukaryota</taxon>
        <taxon>Fungi</taxon>
        <taxon>Dikarya</taxon>
        <taxon>Ascomycota</taxon>
        <taxon>Pezizomycotina</taxon>
        <taxon>Sordariomycetes</taxon>
        <taxon>Hypocreomycetidae</taxon>
        <taxon>Hypocreales</taxon>
        <taxon>Nectriaceae</taxon>
        <taxon>Fusarium</taxon>
        <taxon>Fusarium lateritium species complex</taxon>
    </lineage>
</organism>
<evidence type="ECO:0000256" key="1">
    <source>
        <dbReference type="ARBA" id="ARBA00004141"/>
    </source>
</evidence>
<gene>
    <name evidence="6" type="ORF">FSARC_12406</name>
</gene>